<name>A0A0P9JUI0_9PSED</name>
<evidence type="ECO:0000313" key="3">
    <source>
        <dbReference type="Proteomes" id="UP000050425"/>
    </source>
</evidence>
<dbReference type="AlphaFoldDB" id="A0A0P9JUI0"/>
<dbReference type="InterPro" id="IPR007263">
    <property type="entry name" value="DCC1-like"/>
</dbReference>
<accession>A0A0P9JUI0</accession>
<dbReference type="InterPro" id="IPR052927">
    <property type="entry name" value="DCC_oxidoreductase"/>
</dbReference>
<proteinExistence type="predicted"/>
<dbReference type="GO" id="GO:0015035">
    <property type="term" value="F:protein-disulfide reductase activity"/>
    <property type="evidence" value="ECO:0007669"/>
    <property type="project" value="InterPro"/>
</dbReference>
<evidence type="ECO:0000313" key="2">
    <source>
        <dbReference type="EMBL" id="KPW46320.1"/>
    </source>
</evidence>
<dbReference type="PANTHER" id="PTHR33639">
    <property type="entry name" value="THIOL-DISULFIDE OXIDOREDUCTASE DCC"/>
    <property type="match status" value="1"/>
</dbReference>
<dbReference type="PATRIC" id="fig|251702.3.peg.2116"/>
<protein>
    <recommendedName>
        <fullName evidence="4">Thiol-disulfide oxidoreductase DCC</fullName>
    </recommendedName>
</protein>
<organism evidence="2 3">
    <name type="scientific">Pseudomonas syringae pv. antirrhini</name>
    <dbReference type="NCBI Taxonomy" id="251702"/>
    <lineage>
        <taxon>Bacteria</taxon>
        <taxon>Pseudomonadati</taxon>
        <taxon>Pseudomonadota</taxon>
        <taxon>Gammaproteobacteria</taxon>
        <taxon>Pseudomonadales</taxon>
        <taxon>Pseudomonadaceae</taxon>
        <taxon>Pseudomonas</taxon>
    </lineage>
</organism>
<evidence type="ECO:0008006" key="4">
    <source>
        <dbReference type="Google" id="ProtNLM"/>
    </source>
</evidence>
<gene>
    <name evidence="2" type="ORF">ALO88_01595</name>
</gene>
<dbReference type="PANTHER" id="PTHR33639:SF2">
    <property type="entry name" value="DUF393 DOMAIN-CONTAINING PROTEIN"/>
    <property type="match status" value="1"/>
</dbReference>
<feature type="region of interest" description="Disordered" evidence="1">
    <location>
        <begin position="35"/>
        <end position="68"/>
    </location>
</feature>
<dbReference type="Pfam" id="PF04134">
    <property type="entry name" value="DCC1-like"/>
    <property type="match status" value="1"/>
</dbReference>
<reference evidence="2 3" key="1">
    <citation type="submission" date="2015-09" db="EMBL/GenBank/DDBJ databases">
        <title>Genome announcement of multiple Pseudomonas syringae strains.</title>
        <authorList>
            <person name="Thakur S."/>
            <person name="Wang P.W."/>
            <person name="Gong Y."/>
            <person name="Weir B.S."/>
            <person name="Guttman D.S."/>
        </authorList>
    </citation>
    <scope>NUCLEOTIDE SEQUENCE [LARGE SCALE GENOMIC DNA]</scope>
    <source>
        <strain evidence="2 3">ICMP4303</strain>
    </source>
</reference>
<comment type="caution">
    <text evidence="2">The sequence shown here is derived from an EMBL/GenBank/DDBJ whole genome shotgun (WGS) entry which is preliminary data.</text>
</comment>
<dbReference type="EMBL" id="LJPT01000130">
    <property type="protein sequence ID" value="KPW46320.1"/>
    <property type="molecule type" value="Genomic_DNA"/>
</dbReference>
<dbReference type="Proteomes" id="UP000050425">
    <property type="component" value="Unassembled WGS sequence"/>
</dbReference>
<evidence type="ECO:0000256" key="1">
    <source>
        <dbReference type="SAM" id="MobiDB-lite"/>
    </source>
</evidence>
<sequence length="206" mass="23742">MLFDHDGTDNAEPLCDAERRELHSRAQMHPCGARRHMLTCSDPGTPAKPAKKRSEAMQSNTPQPNPAPFLKAGETVVLFDGVCKLCNGWAKFIIRHDRRQRIRLATVQSPEGQALLEWAGLPLDRFDTMAAVTGDRLYVRSEAFFVALSDFPAPWRWLRVLRFFPAFIRDWLYDRIALNRYRLFGRYDSCLLPTPDHERRFLKASP</sequence>